<dbReference type="Proteomes" id="UP001054889">
    <property type="component" value="Unassembled WGS sequence"/>
</dbReference>
<feature type="region of interest" description="Disordered" evidence="1">
    <location>
        <begin position="76"/>
        <end position="109"/>
    </location>
</feature>
<comment type="caution">
    <text evidence="2">The sequence shown here is derived from an EMBL/GenBank/DDBJ whole genome shotgun (WGS) entry which is preliminary data.</text>
</comment>
<gene>
    <name evidence="2" type="primary">gb13346</name>
    <name evidence="2" type="ORF">PR202_gb13346</name>
</gene>
<feature type="compositionally biased region" description="Basic residues" evidence="1">
    <location>
        <begin position="96"/>
        <end position="109"/>
    </location>
</feature>
<accession>A0AAV5ETI0</accession>
<dbReference type="EMBL" id="BQKI01000078">
    <property type="protein sequence ID" value="GJN25510.1"/>
    <property type="molecule type" value="Genomic_DNA"/>
</dbReference>
<evidence type="ECO:0000313" key="3">
    <source>
        <dbReference type="Proteomes" id="UP001054889"/>
    </source>
</evidence>
<reference evidence="2" key="1">
    <citation type="journal article" date="2018" name="DNA Res.">
        <title>Multiple hybrid de novo genome assembly of finger millet, an orphan allotetraploid crop.</title>
        <authorList>
            <person name="Hatakeyama M."/>
            <person name="Aluri S."/>
            <person name="Balachadran M.T."/>
            <person name="Sivarajan S.R."/>
            <person name="Patrignani A."/>
            <person name="Gruter S."/>
            <person name="Poveda L."/>
            <person name="Shimizu-Inatsugi R."/>
            <person name="Baeten J."/>
            <person name="Francoijs K.J."/>
            <person name="Nataraja K.N."/>
            <person name="Reddy Y.A.N."/>
            <person name="Phadnis S."/>
            <person name="Ravikumar R.L."/>
            <person name="Schlapbach R."/>
            <person name="Sreeman S.M."/>
            <person name="Shimizu K.K."/>
        </authorList>
    </citation>
    <scope>NUCLEOTIDE SEQUENCE</scope>
</reference>
<proteinExistence type="predicted"/>
<reference evidence="2" key="2">
    <citation type="submission" date="2021-12" db="EMBL/GenBank/DDBJ databases">
        <title>Resequencing data analysis of finger millet.</title>
        <authorList>
            <person name="Hatakeyama M."/>
            <person name="Aluri S."/>
            <person name="Balachadran M.T."/>
            <person name="Sivarajan S.R."/>
            <person name="Poveda L."/>
            <person name="Shimizu-Inatsugi R."/>
            <person name="Schlapbach R."/>
            <person name="Sreeman S.M."/>
            <person name="Shimizu K.K."/>
        </authorList>
    </citation>
    <scope>NUCLEOTIDE SEQUENCE</scope>
</reference>
<name>A0AAV5ETI0_ELECO</name>
<dbReference type="AlphaFoldDB" id="A0AAV5ETI0"/>
<evidence type="ECO:0000313" key="2">
    <source>
        <dbReference type="EMBL" id="GJN25510.1"/>
    </source>
</evidence>
<keyword evidence="3" id="KW-1185">Reference proteome</keyword>
<sequence>MSIFELDRSMFYDVNTHTSLEDEEPRADHTSYRWNCLIAARAFSDISGANPPRCNGLQAKASSGYDRLSELKAFDATKDGVNSNSRVTSIPWHHQQQSRHHHRPRHGAP</sequence>
<organism evidence="2 3">
    <name type="scientific">Eleusine coracana subsp. coracana</name>
    <dbReference type="NCBI Taxonomy" id="191504"/>
    <lineage>
        <taxon>Eukaryota</taxon>
        <taxon>Viridiplantae</taxon>
        <taxon>Streptophyta</taxon>
        <taxon>Embryophyta</taxon>
        <taxon>Tracheophyta</taxon>
        <taxon>Spermatophyta</taxon>
        <taxon>Magnoliopsida</taxon>
        <taxon>Liliopsida</taxon>
        <taxon>Poales</taxon>
        <taxon>Poaceae</taxon>
        <taxon>PACMAD clade</taxon>
        <taxon>Chloridoideae</taxon>
        <taxon>Cynodonteae</taxon>
        <taxon>Eleusininae</taxon>
        <taxon>Eleusine</taxon>
    </lineage>
</organism>
<protein>
    <submittedName>
        <fullName evidence="2">Uncharacterized protein</fullName>
    </submittedName>
</protein>
<evidence type="ECO:0000256" key="1">
    <source>
        <dbReference type="SAM" id="MobiDB-lite"/>
    </source>
</evidence>